<dbReference type="AlphaFoldDB" id="A0A432X7K6"/>
<name>A0A432X7K6_9GAMM</name>
<dbReference type="EMBL" id="PIPQ01000002">
    <property type="protein sequence ID" value="RUO42838.1"/>
    <property type="molecule type" value="Genomic_DNA"/>
</dbReference>
<keyword evidence="1" id="KW-1133">Transmembrane helix</keyword>
<dbReference type="Gene3D" id="3.30.700.10">
    <property type="entry name" value="Glycoprotein, Type 4 Pilin"/>
    <property type="match status" value="1"/>
</dbReference>
<dbReference type="OrthoDB" id="6238397at2"/>
<dbReference type="PROSITE" id="PS00409">
    <property type="entry name" value="PROKAR_NTER_METHYL"/>
    <property type="match status" value="1"/>
</dbReference>
<accession>A0A432X7K6</accession>
<dbReference type="InterPro" id="IPR012902">
    <property type="entry name" value="N_methyl_site"/>
</dbReference>
<sequence>MKRSKRQSAGFTLVELIIVIVVISILAVTAVPRFMANDPSTELATLEARLMGLLRLQQQRAMQDGASCCYGVTYDANAITLSAPAGVSLTAEADRVIPLGDASLTVTSSIVGVNTGFTFNSKGCPGPATTGLCGVGAVELTFDSGAQSRSVCVQSQGYIRPGAC</sequence>
<dbReference type="RefSeq" id="WP_126757054.1">
    <property type="nucleotide sequence ID" value="NZ_PIPQ01000002.1"/>
</dbReference>
<organism evidence="2 3">
    <name type="scientific">Aliidiomarina taiwanensis</name>
    <dbReference type="NCBI Taxonomy" id="946228"/>
    <lineage>
        <taxon>Bacteria</taxon>
        <taxon>Pseudomonadati</taxon>
        <taxon>Pseudomonadota</taxon>
        <taxon>Gammaproteobacteria</taxon>
        <taxon>Alteromonadales</taxon>
        <taxon>Idiomarinaceae</taxon>
        <taxon>Aliidiomarina</taxon>
    </lineage>
</organism>
<gene>
    <name evidence="2" type="ORF">CWE15_05390</name>
</gene>
<keyword evidence="1" id="KW-0812">Transmembrane</keyword>
<dbReference type="InterPro" id="IPR045584">
    <property type="entry name" value="Pilin-like"/>
</dbReference>
<evidence type="ECO:0000313" key="3">
    <source>
        <dbReference type="Proteomes" id="UP000286976"/>
    </source>
</evidence>
<reference evidence="2 3" key="1">
    <citation type="journal article" date="2011" name="Front. Microbiol.">
        <title>Genomic signatures of strain selection and enhancement in Bacillus atrophaeus var. globigii, a historical biowarfare simulant.</title>
        <authorList>
            <person name="Gibbons H.S."/>
            <person name="Broomall S.M."/>
            <person name="McNew L.A."/>
            <person name="Daligault H."/>
            <person name="Chapman C."/>
            <person name="Bruce D."/>
            <person name="Karavis M."/>
            <person name="Krepps M."/>
            <person name="McGregor P.A."/>
            <person name="Hong C."/>
            <person name="Park K.H."/>
            <person name="Akmal A."/>
            <person name="Feldman A."/>
            <person name="Lin J.S."/>
            <person name="Chang W.E."/>
            <person name="Higgs B.W."/>
            <person name="Demirev P."/>
            <person name="Lindquist J."/>
            <person name="Liem A."/>
            <person name="Fochler E."/>
            <person name="Read T.D."/>
            <person name="Tapia R."/>
            <person name="Johnson S."/>
            <person name="Bishop-Lilly K.A."/>
            <person name="Detter C."/>
            <person name="Han C."/>
            <person name="Sozhamannan S."/>
            <person name="Rosenzweig C.N."/>
            <person name="Skowronski E.W."/>
        </authorList>
    </citation>
    <scope>NUCLEOTIDE SEQUENCE [LARGE SCALE GENOMIC DNA]</scope>
    <source>
        <strain evidence="2 3">AIT1</strain>
    </source>
</reference>
<keyword evidence="1" id="KW-0472">Membrane</keyword>
<feature type="transmembrane region" description="Helical" evidence="1">
    <location>
        <begin position="12"/>
        <end position="31"/>
    </location>
</feature>
<dbReference type="Proteomes" id="UP000286976">
    <property type="component" value="Unassembled WGS sequence"/>
</dbReference>
<evidence type="ECO:0000256" key="1">
    <source>
        <dbReference type="SAM" id="Phobius"/>
    </source>
</evidence>
<dbReference type="NCBIfam" id="TIGR02532">
    <property type="entry name" value="IV_pilin_GFxxxE"/>
    <property type="match status" value="1"/>
</dbReference>
<dbReference type="SUPFAM" id="SSF54523">
    <property type="entry name" value="Pili subunits"/>
    <property type="match status" value="1"/>
</dbReference>
<comment type="caution">
    <text evidence="2">The sequence shown here is derived from an EMBL/GenBank/DDBJ whole genome shotgun (WGS) entry which is preliminary data.</text>
</comment>
<evidence type="ECO:0000313" key="2">
    <source>
        <dbReference type="EMBL" id="RUO42838.1"/>
    </source>
</evidence>
<keyword evidence="3" id="KW-1185">Reference proteome</keyword>
<dbReference type="Pfam" id="PF07963">
    <property type="entry name" value="N_methyl"/>
    <property type="match status" value="1"/>
</dbReference>
<proteinExistence type="predicted"/>
<protein>
    <submittedName>
        <fullName evidence="2">Uncharacterized protein</fullName>
    </submittedName>
</protein>